<keyword evidence="3" id="KW-1185">Reference proteome</keyword>
<accession>A0ABZ2ZB68</accession>
<dbReference type="Pfam" id="PF20239">
    <property type="entry name" value="DUF6596"/>
    <property type="match status" value="1"/>
</dbReference>
<evidence type="ECO:0000259" key="1">
    <source>
        <dbReference type="Pfam" id="PF20239"/>
    </source>
</evidence>
<dbReference type="InterPro" id="IPR013324">
    <property type="entry name" value="RNA_pol_sigma_r3/r4-like"/>
</dbReference>
<proteinExistence type="predicted"/>
<dbReference type="InterPro" id="IPR013325">
    <property type="entry name" value="RNA_pol_sigma_r2"/>
</dbReference>
<organism evidence="2 3">
    <name type="scientific">Chitinophaga caseinilytica</name>
    <dbReference type="NCBI Taxonomy" id="2267521"/>
    <lineage>
        <taxon>Bacteria</taxon>
        <taxon>Pseudomonadati</taxon>
        <taxon>Bacteroidota</taxon>
        <taxon>Chitinophagia</taxon>
        <taxon>Chitinophagales</taxon>
        <taxon>Chitinophagaceae</taxon>
        <taxon>Chitinophaga</taxon>
    </lineage>
</organism>
<dbReference type="InterPro" id="IPR046531">
    <property type="entry name" value="DUF6596"/>
</dbReference>
<evidence type="ECO:0000313" key="3">
    <source>
        <dbReference type="Proteomes" id="UP001449657"/>
    </source>
</evidence>
<gene>
    <name evidence="2" type="ORF">WJU22_11505</name>
</gene>
<dbReference type="EMBL" id="CP150096">
    <property type="protein sequence ID" value="WZN48798.1"/>
    <property type="molecule type" value="Genomic_DNA"/>
</dbReference>
<protein>
    <submittedName>
        <fullName evidence="2">DUF6596 domain-containing protein</fullName>
    </submittedName>
</protein>
<dbReference type="SUPFAM" id="SSF88659">
    <property type="entry name" value="Sigma3 and sigma4 domains of RNA polymerase sigma factors"/>
    <property type="match status" value="1"/>
</dbReference>
<dbReference type="Gene3D" id="1.10.1740.10">
    <property type="match status" value="1"/>
</dbReference>
<name>A0ABZ2ZB68_9BACT</name>
<sequence length="413" mass="46934">MNQERATIDQLFQQEFSKMVAVISRQFGLEHIETAEDIVGDTFLTAAENWAEKGIPENPAAWLYVVAKQKTLAMFRRGTTWKEKVLPAVKAGLETEEPETDLDFSAQNIQDSQLRMIFAICNPAIASESQIGLALRILCGFGIDEIAAAFLTNKETINKRLFRAKEKLRTENIRMELPPEHLLDARLDNVLHIIYLLFNEGYYSRTQDTILQKDLCLEAMRLGLLLTAFPVTAQPRTFALIALMCFHASRFEARESAADTLVLYDEQDENLWDRELVQQGMHFLGLSATGSMLSSYHLEARIAFLHCRKEDTPEKWLEILAMYNELLIINYSPSAALNRTFALYKAHGADIALAEAEKLQLTENHFYWMLLGELTRHSHPAKAAAHYQQAYDLAKTAAEKEGILRVQRSLHLG</sequence>
<feature type="domain" description="DUF6596" evidence="1">
    <location>
        <begin position="186"/>
        <end position="286"/>
    </location>
</feature>
<reference evidence="2 3" key="1">
    <citation type="submission" date="2024-03" db="EMBL/GenBank/DDBJ databases">
        <title>Chitinophaga caseinilytica sp. nov., a casein hydrolysing bacterium isolated from forest soil.</title>
        <authorList>
            <person name="Lee D.S."/>
            <person name="Han D.M."/>
            <person name="Baek J.H."/>
            <person name="Choi D.G."/>
            <person name="Jeon J.H."/>
            <person name="Jeon C.O."/>
        </authorList>
    </citation>
    <scope>NUCLEOTIDE SEQUENCE [LARGE SCALE GENOMIC DNA]</scope>
    <source>
        <strain evidence="2 3">KACC 19118</strain>
    </source>
</reference>
<dbReference type="SUPFAM" id="SSF88946">
    <property type="entry name" value="Sigma2 domain of RNA polymerase sigma factors"/>
    <property type="match status" value="1"/>
</dbReference>
<evidence type="ECO:0000313" key="2">
    <source>
        <dbReference type="EMBL" id="WZN48798.1"/>
    </source>
</evidence>
<dbReference type="RefSeq" id="WP_341843380.1">
    <property type="nucleotide sequence ID" value="NZ_CP149792.1"/>
</dbReference>
<dbReference type="Proteomes" id="UP001449657">
    <property type="component" value="Chromosome"/>
</dbReference>
<dbReference type="PANTHER" id="PTHR47756">
    <property type="entry name" value="BLL6612 PROTEIN-RELATED"/>
    <property type="match status" value="1"/>
</dbReference>
<dbReference type="PANTHER" id="PTHR47756:SF2">
    <property type="entry name" value="BLL6612 PROTEIN"/>
    <property type="match status" value="1"/>
</dbReference>